<dbReference type="EMBL" id="JAEAOA010000624">
    <property type="protein sequence ID" value="KAK3596304.1"/>
    <property type="molecule type" value="Genomic_DNA"/>
</dbReference>
<gene>
    <name evidence="1" type="ORF">CHS0354_009801</name>
</gene>
<evidence type="ECO:0000313" key="2">
    <source>
        <dbReference type="Proteomes" id="UP001195483"/>
    </source>
</evidence>
<name>A0AAE0SQP7_9BIVA</name>
<dbReference type="Proteomes" id="UP001195483">
    <property type="component" value="Unassembled WGS sequence"/>
</dbReference>
<evidence type="ECO:0000313" key="1">
    <source>
        <dbReference type="EMBL" id="KAK3596304.1"/>
    </source>
</evidence>
<accession>A0AAE0SQP7</accession>
<comment type="caution">
    <text evidence="1">The sequence shown here is derived from an EMBL/GenBank/DDBJ whole genome shotgun (WGS) entry which is preliminary data.</text>
</comment>
<organism evidence="1 2">
    <name type="scientific">Potamilus streckersoni</name>
    <dbReference type="NCBI Taxonomy" id="2493646"/>
    <lineage>
        <taxon>Eukaryota</taxon>
        <taxon>Metazoa</taxon>
        <taxon>Spiralia</taxon>
        <taxon>Lophotrochozoa</taxon>
        <taxon>Mollusca</taxon>
        <taxon>Bivalvia</taxon>
        <taxon>Autobranchia</taxon>
        <taxon>Heteroconchia</taxon>
        <taxon>Palaeoheterodonta</taxon>
        <taxon>Unionida</taxon>
        <taxon>Unionoidea</taxon>
        <taxon>Unionidae</taxon>
        <taxon>Ambleminae</taxon>
        <taxon>Lampsilini</taxon>
        <taxon>Potamilus</taxon>
    </lineage>
</organism>
<reference evidence="1" key="2">
    <citation type="journal article" date="2021" name="Genome Biol. Evol.">
        <title>Developing a high-quality reference genome for a parasitic bivalve with doubly uniparental inheritance (Bivalvia: Unionida).</title>
        <authorList>
            <person name="Smith C.H."/>
        </authorList>
    </citation>
    <scope>NUCLEOTIDE SEQUENCE</scope>
    <source>
        <strain evidence="1">CHS0354</strain>
        <tissue evidence="1">Mantle</tissue>
    </source>
</reference>
<protein>
    <submittedName>
        <fullName evidence="1">Uncharacterized protein</fullName>
    </submittedName>
</protein>
<dbReference type="AlphaFoldDB" id="A0AAE0SQP7"/>
<keyword evidence="2" id="KW-1185">Reference proteome</keyword>
<dbReference type="InterPro" id="IPR036770">
    <property type="entry name" value="Ankyrin_rpt-contain_sf"/>
</dbReference>
<sequence>MAEYHLENGVKVSMSMLCYVSAYSSVQAVASIIHRLKISCTWNQHCDDSSKALEKAYSENKCDVHDLLKKEGVSLTMKNFSGIVKGVFVSLKSVKNAVQHLKDTDNWDSKCFAFEAFRKAYRKQKDDVCNLLVQEGNSLTMKDLSSLITESLVSLQSFKIIIHHLKDTGSWDPKCTDVSKALDKAYFEDRYDKKAFEQQKYKVCDLLIKEDVLLTMKNLLFKIQIFLSEDDVKTYVKLLQYIGSWDTKCNDAFEALGEAYSKHWYDVSDLLVHEGVSLAMKHLPCMILRSLDYVKNVLIHLKDTDIWDPNCDDACEALEKAYVEQKYSVCNLLVQEGVSLIMKNLHGVIMRRSVVLLESVKKVIHLKDTGCWCPKCDDGSSTLERVYWAQRYDVCDLLVQEGVSLTMKILLVS</sequence>
<dbReference type="SUPFAM" id="SSF48403">
    <property type="entry name" value="Ankyrin repeat"/>
    <property type="match status" value="1"/>
</dbReference>
<proteinExistence type="predicted"/>
<reference evidence="1" key="3">
    <citation type="submission" date="2023-05" db="EMBL/GenBank/DDBJ databases">
        <authorList>
            <person name="Smith C.H."/>
        </authorList>
    </citation>
    <scope>NUCLEOTIDE SEQUENCE</scope>
    <source>
        <strain evidence="1">CHS0354</strain>
        <tissue evidence="1">Mantle</tissue>
    </source>
</reference>
<reference evidence="1" key="1">
    <citation type="journal article" date="2021" name="Genome Biol. Evol.">
        <title>A High-Quality Reference Genome for a Parasitic Bivalve with Doubly Uniparental Inheritance (Bivalvia: Unionida).</title>
        <authorList>
            <person name="Smith C.H."/>
        </authorList>
    </citation>
    <scope>NUCLEOTIDE SEQUENCE</scope>
    <source>
        <strain evidence="1">CHS0354</strain>
    </source>
</reference>